<name>A0ABQ4YSK9_9ASTR</name>
<reference evidence="1" key="1">
    <citation type="journal article" date="2022" name="Int. J. Mol. Sci.">
        <title>Draft Genome of Tanacetum Coccineum: Genomic Comparison of Closely Related Tanacetum-Family Plants.</title>
        <authorList>
            <person name="Yamashiro T."/>
            <person name="Shiraishi A."/>
            <person name="Nakayama K."/>
            <person name="Satake H."/>
        </authorList>
    </citation>
    <scope>NUCLEOTIDE SEQUENCE</scope>
</reference>
<dbReference type="Proteomes" id="UP001151760">
    <property type="component" value="Unassembled WGS sequence"/>
</dbReference>
<organism evidence="1 2">
    <name type="scientific">Tanacetum coccineum</name>
    <dbReference type="NCBI Taxonomy" id="301880"/>
    <lineage>
        <taxon>Eukaryota</taxon>
        <taxon>Viridiplantae</taxon>
        <taxon>Streptophyta</taxon>
        <taxon>Embryophyta</taxon>
        <taxon>Tracheophyta</taxon>
        <taxon>Spermatophyta</taxon>
        <taxon>Magnoliopsida</taxon>
        <taxon>eudicotyledons</taxon>
        <taxon>Gunneridae</taxon>
        <taxon>Pentapetalae</taxon>
        <taxon>asterids</taxon>
        <taxon>campanulids</taxon>
        <taxon>Asterales</taxon>
        <taxon>Asteraceae</taxon>
        <taxon>Asteroideae</taxon>
        <taxon>Anthemideae</taxon>
        <taxon>Anthemidinae</taxon>
        <taxon>Tanacetum</taxon>
    </lineage>
</organism>
<comment type="caution">
    <text evidence="1">The sequence shown here is derived from an EMBL/GenBank/DDBJ whole genome shotgun (WGS) entry which is preliminary data.</text>
</comment>
<sequence>MGRPTAQTRNTSQTPTNNVREAMQIRMNNGHVFWMNNGMIMDVNLMMNGQQHGCKRRQEDGNTVRNQVILKAGDTIDEFGWDNK</sequence>
<gene>
    <name evidence="1" type="ORF">Tco_0730292</name>
</gene>
<reference evidence="1" key="2">
    <citation type="submission" date="2022-01" db="EMBL/GenBank/DDBJ databases">
        <authorList>
            <person name="Yamashiro T."/>
            <person name="Shiraishi A."/>
            <person name="Satake H."/>
            <person name="Nakayama K."/>
        </authorList>
    </citation>
    <scope>NUCLEOTIDE SEQUENCE</scope>
</reference>
<accession>A0ABQ4YSK9</accession>
<proteinExistence type="predicted"/>
<evidence type="ECO:0000313" key="1">
    <source>
        <dbReference type="EMBL" id="GJS80411.1"/>
    </source>
</evidence>
<protein>
    <submittedName>
        <fullName evidence="1">Uncharacterized protein</fullName>
    </submittedName>
</protein>
<evidence type="ECO:0000313" key="2">
    <source>
        <dbReference type="Proteomes" id="UP001151760"/>
    </source>
</evidence>
<keyword evidence="2" id="KW-1185">Reference proteome</keyword>
<dbReference type="EMBL" id="BQNB010010668">
    <property type="protein sequence ID" value="GJS80411.1"/>
    <property type="molecule type" value="Genomic_DNA"/>
</dbReference>